<dbReference type="AlphaFoldDB" id="A0A0K2TQ63"/>
<name>A0A0K2TQ63_LEPSM</name>
<organism evidence="1">
    <name type="scientific">Lepeophtheirus salmonis</name>
    <name type="common">Salmon louse</name>
    <name type="synonym">Caligus salmonis</name>
    <dbReference type="NCBI Taxonomy" id="72036"/>
    <lineage>
        <taxon>Eukaryota</taxon>
        <taxon>Metazoa</taxon>
        <taxon>Ecdysozoa</taxon>
        <taxon>Arthropoda</taxon>
        <taxon>Crustacea</taxon>
        <taxon>Multicrustacea</taxon>
        <taxon>Hexanauplia</taxon>
        <taxon>Copepoda</taxon>
        <taxon>Siphonostomatoida</taxon>
        <taxon>Caligidae</taxon>
        <taxon>Lepeophtheirus</taxon>
    </lineage>
</organism>
<dbReference type="EMBL" id="HACA01010803">
    <property type="protein sequence ID" value="CDW28164.1"/>
    <property type="molecule type" value="Transcribed_RNA"/>
</dbReference>
<evidence type="ECO:0000313" key="1">
    <source>
        <dbReference type="EMBL" id="CDW28164.1"/>
    </source>
</evidence>
<protein>
    <submittedName>
        <fullName evidence="1">Uncharacterized protein</fullName>
    </submittedName>
</protein>
<sequence length="73" mass="8333">MIDKGFGFVVELLGVVYSGPTDPKVTCHHGGIVTGFDECNDFLTKLFHFCILVFLKDLRLIYFLRSKRKSVFC</sequence>
<accession>A0A0K2TQ63</accession>
<reference evidence="1" key="1">
    <citation type="submission" date="2014-05" db="EMBL/GenBank/DDBJ databases">
        <authorList>
            <person name="Chronopoulou M."/>
        </authorList>
    </citation>
    <scope>NUCLEOTIDE SEQUENCE</scope>
    <source>
        <tissue evidence="1">Whole organism</tissue>
    </source>
</reference>
<proteinExistence type="predicted"/>